<evidence type="ECO:0000313" key="3">
    <source>
        <dbReference type="Proteomes" id="UP001589814"/>
    </source>
</evidence>
<keyword evidence="3" id="KW-1185">Reference proteome</keyword>
<proteinExistence type="predicted"/>
<dbReference type="RefSeq" id="WP_169433506.1">
    <property type="nucleotide sequence ID" value="NZ_JBHLVX010000025.1"/>
</dbReference>
<dbReference type="InterPro" id="IPR009081">
    <property type="entry name" value="PP-bd_ACP"/>
</dbReference>
<comment type="caution">
    <text evidence="2">The sequence shown here is derived from an EMBL/GenBank/DDBJ whole genome shotgun (WGS) entry which is preliminary data.</text>
</comment>
<feature type="domain" description="Carrier" evidence="1">
    <location>
        <begin position="1"/>
        <end position="72"/>
    </location>
</feature>
<dbReference type="Proteomes" id="UP001589814">
    <property type="component" value="Unassembled WGS sequence"/>
</dbReference>
<dbReference type="Pfam" id="PF00550">
    <property type="entry name" value="PP-binding"/>
    <property type="match status" value="1"/>
</dbReference>
<protein>
    <submittedName>
        <fullName evidence="2">Phosphopantetheine-binding protein</fullName>
    </submittedName>
</protein>
<organism evidence="2 3">
    <name type="scientific">Kushneria aurantia</name>
    <dbReference type="NCBI Taxonomy" id="504092"/>
    <lineage>
        <taxon>Bacteria</taxon>
        <taxon>Pseudomonadati</taxon>
        <taxon>Pseudomonadota</taxon>
        <taxon>Gammaproteobacteria</taxon>
        <taxon>Oceanospirillales</taxon>
        <taxon>Halomonadaceae</taxon>
        <taxon>Kushneria</taxon>
    </lineage>
</organism>
<dbReference type="PROSITE" id="PS50075">
    <property type="entry name" value="CARRIER"/>
    <property type="match status" value="1"/>
</dbReference>
<gene>
    <name evidence="2" type="ORF">ACFFHW_07505</name>
</gene>
<dbReference type="SUPFAM" id="SSF47336">
    <property type="entry name" value="ACP-like"/>
    <property type="match status" value="1"/>
</dbReference>
<dbReference type="EMBL" id="JBHLVX010000025">
    <property type="protein sequence ID" value="MFC0267836.1"/>
    <property type="molecule type" value="Genomic_DNA"/>
</dbReference>
<dbReference type="Gene3D" id="1.10.1200.10">
    <property type="entry name" value="ACP-like"/>
    <property type="match status" value="1"/>
</dbReference>
<dbReference type="InterPro" id="IPR036736">
    <property type="entry name" value="ACP-like_sf"/>
</dbReference>
<sequence>MNEIKSILINMFEMEENSISENKTLEELGLDSISIVELQSGLEANLGFPSESLSLMSEITLADIENSIERLKNDK</sequence>
<accession>A0ABV6G2J3</accession>
<evidence type="ECO:0000259" key="1">
    <source>
        <dbReference type="PROSITE" id="PS50075"/>
    </source>
</evidence>
<reference evidence="2 3" key="1">
    <citation type="submission" date="2024-09" db="EMBL/GenBank/DDBJ databases">
        <authorList>
            <person name="Sun Q."/>
            <person name="Mori K."/>
        </authorList>
    </citation>
    <scope>NUCLEOTIDE SEQUENCE [LARGE SCALE GENOMIC DNA]</scope>
    <source>
        <strain evidence="2 3">CCM 7415</strain>
    </source>
</reference>
<name>A0ABV6G2J3_9GAMM</name>
<evidence type="ECO:0000313" key="2">
    <source>
        <dbReference type="EMBL" id="MFC0267836.1"/>
    </source>
</evidence>